<sequence>MNNQNNKVPSMPRLNSFERFTKVSVWPAYAGCLWALIYAVFVRFYQSAGGQIGMPGQLKEGFYMASYIAGVIIMFCGLVLIALVKPWSRVVPDWVPLIRGKKIQRLIILIPTLLCTAFLIAHGISGIITKALLLGGFITIDFPGWLVLDVRSLALWDLLIYEPWFVIMGIFAGLTAAYYAQASNAPISRFRRSTLLYLAFVFLLTTFFVLAIIYDFGKI</sequence>
<feature type="transmembrane region" description="Helical" evidence="1">
    <location>
        <begin position="194"/>
        <end position="214"/>
    </location>
</feature>
<evidence type="ECO:0000256" key="1">
    <source>
        <dbReference type="SAM" id="Phobius"/>
    </source>
</evidence>
<dbReference type="RefSeq" id="WP_053605346.1">
    <property type="nucleotide sequence ID" value="NZ_CP012600.1"/>
</dbReference>
<keyword evidence="3" id="KW-1185">Reference proteome</keyword>
<evidence type="ECO:0000313" key="3">
    <source>
        <dbReference type="Proteomes" id="UP000067625"/>
    </source>
</evidence>
<evidence type="ECO:0008006" key="4">
    <source>
        <dbReference type="Google" id="ProtNLM"/>
    </source>
</evidence>
<feature type="transmembrane region" description="Helical" evidence="1">
    <location>
        <begin position="62"/>
        <end position="83"/>
    </location>
</feature>
<keyword evidence="1" id="KW-0812">Transmembrane</keyword>
<dbReference type="AlphaFoldDB" id="A0A0M4FUE9"/>
<keyword evidence="1" id="KW-1133">Transmembrane helix</keyword>
<feature type="transmembrane region" description="Helical" evidence="1">
    <location>
        <begin position="20"/>
        <end position="41"/>
    </location>
</feature>
<name>A0A0M4FUE9_9BACI</name>
<reference evidence="3" key="1">
    <citation type="submission" date="2015-08" db="EMBL/GenBank/DDBJ databases">
        <title>Genome sequencing project for genomic taxonomy and phylogenomics of Bacillus-like bacteria.</title>
        <authorList>
            <person name="Liu B."/>
            <person name="Wang J."/>
            <person name="Zhu Y."/>
            <person name="Liu G."/>
            <person name="Chen Q."/>
            <person name="Chen Z."/>
            <person name="Lan J."/>
            <person name="Che J."/>
            <person name="Ge C."/>
            <person name="Shi H."/>
            <person name="Pan Z."/>
            <person name="Liu X."/>
        </authorList>
    </citation>
    <scope>NUCLEOTIDE SEQUENCE [LARGE SCALE GENOMIC DNA]</scope>
    <source>
        <strain evidence="3">FJAT-4402</strain>
    </source>
</reference>
<dbReference type="Proteomes" id="UP000067625">
    <property type="component" value="Chromosome"/>
</dbReference>
<feature type="transmembrane region" description="Helical" evidence="1">
    <location>
        <begin position="103"/>
        <end position="124"/>
    </location>
</feature>
<keyword evidence="1" id="KW-0472">Membrane</keyword>
<proteinExistence type="predicted"/>
<feature type="transmembrane region" description="Helical" evidence="1">
    <location>
        <begin position="160"/>
        <end position="182"/>
    </location>
</feature>
<protein>
    <recommendedName>
        <fullName evidence="4">DUF3995 domain-containing protein</fullName>
    </recommendedName>
</protein>
<organism evidence="2 3">
    <name type="scientific">Bacillus gobiensis</name>
    <dbReference type="NCBI Taxonomy" id="1441095"/>
    <lineage>
        <taxon>Bacteria</taxon>
        <taxon>Bacillati</taxon>
        <taxon>Bacillota</taxon>
        <taxon>Bacilli</taxon>
        <taxon>Bacillales</taxon>
        <taxon>Bacillaceae</taxon>
        <taxon>Bacillus</taxon>
    </lineage>
</organism>
<evidence type="ECO:0000313" key="2">
    <source>
        <dbReference type="EMBL" id="ALC83497.1"/>
    </source>
</evidence>
<reference evidence="2 3" key="2">
    <citation type="journal article" date="2016" name="Int. J. Syst. Evol. Microbiol.">
        <title>Bacillus gobiensis sp. nov., isolated from a soil sample.</title>
        <authorList>
            <person name="Liu B."/>
            <person name="Liu G.H."/>
            <person name="Cetin S."/>
            <person name="Schumann P."/>
            <person name="Pan Z.Z."/>
            <person name="Chen Q.Q."/>
        </authorList>
    </citation>
    <scope>NUCLEOTIDE SEQUENCE [LARGE SCALE GENOMIC DNA]</scope>
    <source>
        <strain evidence="2 3">FJAT-4402</strain>
    </source>
</reference>
<dbReference type="OrthoDB" id="2717873at2"/>
<dbReference type="EMBL" id="CP012600">
    <property type="protein sequence ID" value="ALC83497.1"/>
    <property type="molecule type" value="Genomic_DNA"/>
</dbReference>
<gene>
    <name evidence="2" type="ORF">AM592_19610</name>
</gene>
<accession>A0A0M4FUE9</accession>
<dbReference type="PATRIC" id="fig|1441095.3.peg.4337"/>